<dbReference type="Gene3D" id="3.90.190.20">
    <property type="entry name" value="Mur ligase, C-terminal domain"/>
    <property type="match status" value="1"/>
</dbReference>
<organism evidence="14 15">
    <name type="scientific">Anaerocolumna cellulosilytica</name>
    <dbReference type="NCBI Taxonomy" id="433286"/>
    <lineage>
        <taxon>Bacteria</taxon>
        <taxon>Bacillati</taxon>
        <taxon>Bacillota</taxon>
        <taxon>Clostridia</taxon>
        <taxon>Lachnospirales</taxon>
        <taxon>Lachnospiraceae</taxon>
        <taxon>Anaerocolumna</taxon>
    </lineage>
</organism>
<feature type="domain" description="Mur ligase C-terminal" evidence="12">
    <location>
        <begin position="307"/>
        <end position="426"/>
    </location>
</feature>
<dbReference type="InterPro" id="IPR013221">
    <property type="entry name" value="Mur_ligase_cen"/>
</dbReference>
<dbReference type="Pfam" id="PF08245">
    <property type="entry name" value="Mur_ligase_M"/>
    <property type="match status" value="1"/>
</dbReference>
<comment type="catalytic activity">
    <reaction evidence="10">
        <text>(6S)-5,6,7,8-tetrahydrofolyl-(gamma-L-Glu)(n) + L-glutamate + ATP = (6S)-5,6,7,8-tetrahydrofolyl-(gamma-L-Glu)(n+1) + ADP + phosphate + H(+)</text>
        <dbReference type="Rhea" id="RHEA:10580"/>
        <dbReference type="Rhea" id="RHEA-COMP:14738"/>
        <dbReference type="Rhea" id="RHEA-COMP:14740"/>
        <dbReference type="ChEBI" id="CHEBI:15378"/>
        <dbReference type="ChEBI" id="CHEBI:29985"/>
        <dbReference type="ChEBI" id="CHEBI:30616"/>
        <dbReference type="ChEBI" id="CHEBI:43474"/>
        <dbReference type="ChEBI" id="CHEBI:141005"/>
        <dbReference type="ChEBI" id="CHEBI:456216"/>
        <dbReference type="EC" id="6.3.2.17"/>
    </reaction>
</comment>
<dbReference type="SUPFAM" id="SSF53244">
    <property type="entry name" value="MurD-like peptide ligases, peptide-binding domain"/>
    <property type="match status" value="1"/>
</dbReference>
<evidence type="ECO:0000256" key="9">
    <source>
        <dbReference type="ARBA" id="ARBA00030592"/>
    </source>
</evidence>
<dbReference type="EMBL" id="AP023367">
    <property type="protein sequence ID" value="BCJ95737.1"/>
    <property type="molecule type" value="Genomic_DNA"/>
</dbReference>
<dbReference type="InterPro" id="IPR018109">
    <property type="entry name" value="Folylpolyglutamate_synth_CS"/>
</dbReference>
<dbReference type="EC" id="6.3.2.17" evidence="3"/>
<gene>
    <name evidence="14" type="primary">folC</name>
    <name evidence="14" type="ORF">acsn021_33060</name>
</gene>
<name>A0A6S6R6V2_9FIRM</name>
<evidence type="ECO:0000256" key="3">
    <source>
        <dbReference type="ARBA" id="ARBA00013025"/>
    </source>
</evidence>
<dbReference type="KEGG" id="acel:acsn021_33060"/>
<dbReference type="RefSeq" id="WP_184093517.1">
    <property type="nucleotide sequence ID" value="NZ_AP023367.1"/>
</dbReference>
<keyword evidence="8" id="KW-0460">Magnesium</keyword>
<dbReference type="GO" id="GO:0046872">
    <property type="term" value="F:metal ion binding"/>
    <property type="evidence" value="ECO:0007669"/>
    <property type="project" value="UniProtKB-KW"/>
</dbReference>
<dbReference type="InterPro" id="IPR036615">
    <property type="entry name" value="Mur_ligase_C_dom_sf"/>
</dbReference>
<keyword evidence="7 11" id="KW-0067">ATP-binding</keyword>
<evidence type="ECO:0000256" key="7">
    <source>
        <dbReference type="ARBA" id="ARBA00022840"/>
    </source>
</evidence>
<evidence type="ECO:0000259" key="12">
    <source>
        <dbReference type="Pfam" id="PF02875"/>
    </source>
</evidence>
<dbReference type="GO" id="GO:0008841">
    <property type="term" value="F:dihydrofolate synthase activity"/>
    <property type="evidence" value="ECO:0007669"/>
    <property type="project" value="TreeGrafter"/>
</dbReference>
<keyword evidence="6 11" id="KW-0547">Nucleotide-binding</keyword>
<dbReference type="InterPro" id="IPR036565">
    <property type="entry name" value="Mur-like_cat_sf"/>
</dbReference>
<dbReference type="InterPro" id="IPR001645">
    <property type="entry name" value="Folylpolyglutamate_synth"/>
</dbReference>
<dbReference type="GO" id="GO:0004326">
    <property type="term" value="F:tetrahydrofolylpolyglutamate synthase activity"/>
    <property type="evidence" value="ECO:0007669"/>
    <property type="project" value="UniProtKB-EC"/>
</dbReference>
<dbReference type="Gene3D" id="3.40.1190.10">
    <property type="entry name" value="Mur-like, catalytic domain"/>
    <property type="match status" value="1"/>
</dbReference>
<sequence length="444" mass="49400">MTYEEATRFLKDCEGYGSVLGLDNMKLLLEGLFNPQKDLKFVHIAGTNGKGSTAAFITYCMAAAGYKVGRYISPAVFCYEEKFQIFEAGSDGNTESRKVSSVFITKEDITEEAGQIKEVCQNLTSEGKNHPTIFEVETALAMMYFRKKQCDLVVLEVGLGGRLDATNVIDTTECAVITSISMDHMTYLGNTLAEIAWEKAGIIKPGIPVVSYEQAEEASTVIKARAKELKVDLLIAEFNKIEISRQNLEGTTFSYGERKNLYIRLLGEHQVKNATLALLSLEVLIKKGYKITEQQIREGLYQTCWSGRLEPIAMHPLFLLDGAHNEDAAVNLAENIKQYFKGKRIYFIMGVFADKEYDAILKHTAHLAYKIYTLTPNNQRGLSSAALARAAVNYNKNVIDSVTSANAVWSALKAAKKEDIIIAFGSLSHLQEIREAVKNSEYLL</sequence>
<feature type="domain" description="Mur ligase central" evidence="13">
    <location>
        <begin position="44"/>
        <end position="279"/>
    </location>
</feature>
<evidence type="ECO:0000259" key="13">
    <source>
        <dbReference type="Pfam" id="PF08245"/>
    </source>
</evidence>
<dbReference type="PANTHER" id="PTHR11136">
    <property type="entry name" value="FOLYLPOLYGLUTAMATE SYNTHASE-RELATED"/>
    <property type="match status" value="1"/>
</dbReference>
<keyword evidence="15" id="KW-1185">Reference proteome</keyword>
<keyword evidence="5" id="KW-0479">Metal-binding</keyword>
<dbReference type="GO" id="GO:0005524">
    <property type="term" value="F:ATP binding"/>
    <property type="evidence" value="ECO:0007669"/>
    <property type="project" value="UniProtKB-KW"/>
</dbReference>
<dbReference type="FunFam" id="3.40.1190.10:FF:000011">
    <property type="entry name" value="Folylpolyglutamate synthase/dihydrofolate synthase"/>
    <property type="match status" value="1"/>
</dbReference>
<dbReference type="NCBIfam" id="TIGR01499">
    <property type="entry name" value="folC"/>
    <property type="match status" value="1"/>
</dbReference>
<keyword evidence="4 11" id="KW-0436">Ligase</keyword>
<comment type="cofactor">
    <cofactor evidence="1">
        <name>Mg(2+)</name>
        <dbReference type="ChEBI" id="CHEBI:18420"/>
    </cofactor>
</comment>
<proteinExistence type="inferred from homology"/>
<dbReference type="GO" id="GO:0005737">
    <property type="term" value="C:cytoplasm"/>
    <property type="evidence" value="ECO:0007669"/>
    <property type="project" value="TreeGrafter"/>
</dbReference>
<dbReference type="Pfam" id="PF02875">
    <property type="entry name" value="Mur_ligase_C"/>
    <property type="match status" value="1"/>
</dbReference>
<protein>
    <recommendedName>
        <fullName evidence="3">tetrahydrofolate synthase</fullName>
        <ecNumber evidence="3">6.3.2.17</ecNumber>
    </recommendedName>
    <alternativeName>
        <fullName evidence="9">Tetrahydrofolylpolyglutamate synthase</fullName>
    </alternativeName>
</protein>
<dbReference type="InterPro" id="IPR004101">
    <property type="entry name" value="Mur_ligase_C"/>
</dbReference>
<dbReference type="PANTHER" id="PTHR11136:SF0">
    <property type="entry name" value="DIHYDROFOLATE SYNTHETASE-RELATED"/>
    <property type="match status" value="1"/>
</dbReference>
<evidence type="ECO:0000256" key="11">
    <source>
        <dbReference type="PIRNR" id="PIRNR001563"/>
    </source>
</evidence>
<evidence type="ECO:0000256" key="8">
    <source>
        <dbReference type="ARBA" id="ARBA00022842"/>
    </source>
</evidence>
<dbReference type="PIRSF" id="PIRSF001563">
    <property type="entry name" value="Folylpolyglu_synth"/>
    <property type="match status" value="1"/>
</dbReference>
<evidence type="ECO:0000313" key="14">
    <source>
        <dbReference type="EMBL" id="BCJ95737.1"/>
    </source>
</evidence>
<dbReference type="PROSITE" id="PS01012">
    <property type="entry name" value="FOLYLPOLYGLU_SYNT_2"/>
    <property type="match status" value="1"/>
</dbReference>
<comment type="similarity">
    <text evidence="2 11">Belongs to the folylpolyglutamate synthase family.</text>
</comment>
<dbReference type="SUPFAM" id="SSF53623">
    <property type="entry name" value="MurD-like peptide ligases, catalytic domain"/>
    <property type="match status" value="1"/>
</dbReference>
<accession>A0A6S6R6V2</accession>
<evidence type="ECO:0000256" key="4">
    <source>
        <dbReference type="ARBA" id="ARBA00022598"/>
    </source>
</evidence>
<evidence type="ECO:0000256" key="6">
    <source>
        <dbReference type="ARBA" id="ARBA00022741"/>
    </source>
</evidence>
<evidence type="ECO:0000256" key="2">
    <source>
        <dbReference type="ARBA" id="ARBA00008276"/>
    </source>
</evidence>
<dbReference type="AlphaFoldDB" id="A0A6S6R6V2"/>
<dbReference type="Proteomes" id="UP000515561">
    <property type="component" value="Chromosome"/>
</dbReference>
<evidence type="ECO:0000256" key="10">
    <source>
        <dbReference type="ARBA" id="ARBA00047493"/>
    </source>
</evidence>
<evidence type="ECO:0000313" key="15">
    <source>
        <dbReference type="Proteomes" id="UP000515561"/>
    </source>
</evidence>
<reference evidence="14 15" key="1">
    <citation type="journal article" date="2016" name="Int. J. Syst. Evol. Microbiol.">
        <title>Descriptions of Anaerotaenia torta gen. nov., sp. nov. and Anaerocolumna cellulosilytica gen. nov., sp. nov. isolated from a methanogenic reactor of cattle waste.</title>
        <authorList>
            <person name="Uek A."/>
            <person name="Ohtaki Y."/>
            <person name="Kaku N."/>
            <person name="Ueki K."/>
        </authorList>
    </citation>
    <scope>NUCLEOTIDE SEQUENCE [LARGE SCALE GENOMIC DNA]</scope>
    <source>
        <strain evidence="14 15">SN021</strain>
    </source>
</reference>
<evidence type="ECO:0000256" key="1">
    <source>
        <dbReference type="ARBA" id="ARBA00001946"/>
    </source>
</evidence>
<evidence type="ECO:0000256" key="5">
    <source>
        <dbReference type="ARBA" id="ARBA00022723"/>
    </source>
</evidence>